<sequence length="1754" mass="178250">MAISRSGSASADFMQGSQEGDTLHGQDGDDTLLGMAGDDWLDGGLGRNTIDGGSGNDTILGSVIHADYILGGDGNDSIIGGLDGADTILGGAGNDTITAHGFGAVIHGGTGNDIISARTGTATILFDRGDGQDIIGSRPDTAISPNILQFGFGITQADIDVRVSGSDLVLSLRGTTDSVTLQQFYAPSPFSGAGIGTRMTGAQVVRFADGSQWSLDDLKTIVFAGTSGNDSIRGSFLTDTLSGGAGNDTLVGHEGDDTYLVDSSLDRITEQAGAGTDTVISSVSWTLGANLENLTLSGSALTGNGNTLDNIIIGNAAVNRLSGGDGNDTLDGGDGNDTLYGQNGNDSLIGQDGADWLDGGAGSDTMRGGTGNDTYIVDVHTDQIIENFGEGTDVVRSSIDWTLGDHLETLVLSGSAARQGTGNALNNRITGSEIANLLDGGDGNDMLDGGAGDDTLIGGSGADSLVGGSGNDTYLVDSSLDRITEQAGAGTDTVISSVSWTLGANLENLTLSGSALTGNGNTLDNIIIGNAAVNRLSGGDGNDTLDGGDGNDTLYGQNGNDSLIGQDGADWLDGGAGSDTMRGGTGNDTYIVDVHTDQIIENFGEGTDVVRSSIDWTLGDHLETLVLSGSAARQGTGNALNNRITGSEIANLLDGGDGNDTLDGGAGDDTLIGGSGADSLVGGSGNDTYLVDSSLDRITEQAGAGTDTVISSVSWTLGANLENLTLSGSALTGNGNTLDNIIIGNALANTLAGQDGNDWIDGGSGDSADTLLGGAGNDTLVGNGLGTLIRGGTGNDVISARTGAATILFDRGDGQDTIGSRPDTAFFANTLQFGAGIAKADVDVRVSGNDLVLGLRGTTDTVTLQQFYAPSPFSGADIGTRMTGAQIVRFADGSQWTLEDLKAIVFAGTASNDSIRGSFLADTISGGAGSDLLEGFEGNDWLDGGLGSNTIDGGSGNDTLIGSYNEDDLLFGGDGNDSLHGLQGNDSLYGGAGNDTLRGNMGSLTFHGGAGNDMLQTGGMGSMTAYFGRGDGQDTIGGHADWANPANTLQFTGNISKGDIELSVVNKNLVLSIRGTTDSVTIDQFYNSSHPSGEGFNIGGGMSGVQQVRFADGSSWTLDDLKTIIFSGTTANDTITGSFRDDMLYGGSGNDTLAGRAGNDWLDGGTGADWLVGGSGNDTYIVDSLQDGVFESPYDFMETDTVISSVSGWTLGTNVENLILTGQALTGTGNELANVITGNDLANTIYGLDGNDWLDGGYGSNTIDGGAGNDTIIGSMIHADSILGGDGNDSINGGFEGADTILGGAGNDTISANGNAMITGGTGNDVLRSLGASTFVFNRGDGQDVIGARTDTAFGNNTLQFGASITQADVAVTLSGNDLVLSLRGTTDSVTLNMYRNPWVPMQGADLGGRLSGAQIVRFADGSQWGPDALRTLALTGTAGNDSIRGSYLADTLSGMEGSDTLLGYEGDDWLDGGSWMDVMYGGTGNDTYVVNHMYDQTIEFASEGTDTVISSVTEWTLNAHVENLTMIGSAWFGYGNASANVIVGSQRSNELYGLDGDDTIYGMGGNDTIIGGAGNNQVYGGDGNDTVAGNDGNDLLSGDSGDDRLYAGGGQNTLQGGTGNDTIWAGAGADTYLFSRGDGIDLVVESQNAGAASDQLLFQSGIGHDQLWLSRSGNNLQISVIGTSDQVTIQDWYLGQAGHVEQIRTSTGRVLLDTKVDALVSAMAAMVPPAAGQTSLTAGQQMLLAPVLAASWS</sequence>
<dbReference type="Gene3D" id="2.150.10.10">
    <property type="entry name" value="Serralysin-like metalloprotease, C-terminal"/>
    <property type="match status" value="16"/>
</dbReference>
<keyword evidence="8" id="KW-0472">Membrane</keyword>
<gene>
    <name evidence="11" type="ORF">EWH46_03240</name>
</gene>
<proteinExistence type="predicted"/>
<feature type="domain" description="Haemolysin-type calcium binding-related" evidence="10">
    <location>
        <begin position="1676"/>
        <end position="1709"/>
    </location>
</feature>
<dbReference type="Pfam" id="PF00353">
    <property type="entry name" value="HemolysinCabind"/>
    <property type="match status" value="18"/>
</dbReference>
<dbReference type="GO" id="GO:0090729">
    <property type="term" value="F:toxin activity"/>
    <property type="evidence" value="ECO:0007669"/>
    <property type="project" value="UniProtKB-KW"/>
</dbReference>
<comment type="subcellular location">
    <subcellularLocation>
        <location evidence="1">Membrane</location>
    </subcellularLocation>
    <subcellularLocation>
        <location evidence="2">Secreted</location>
    </subcellularLocation>
</comment>
<dbReference type="RefSeq" id="WP_149502640.1">
    <property type="nucleotide sequence ID" value="NZ_CP035708.1"/>
</dbReference>
<dbReference type="InterPro" id="IPR001343">
    <property type="entry name" value="Hemolysn_Ca-bd"/>
</dbReference>
<feature type="domain" description="Haemolysin-type calcium binding-related" evidence="10">
    <location>
        <begin position="1068"/>
        <end position="1120"/>
    </location>
</feature>
<evidence type="ECO:0000256" key="1">
    <source>
        <dbReference type="ARBA" id="ARBA00004370"/>
    </source>
</evidence>
<dbReference type="PANTHER" id="PTHR38340:SF1">
    <property type="entry name" value="S-LAYER PROTEIN"/>
    <property type="match status" value="1"/>
</dbReference>
<dbReference type="GO" id="GO:0005509">
    <property type="term" value="F:calcium ion binding"/>
    <property type="evidence" value="ECO:0007669"/>
    <property type="project" value="InterPro"/>
</dbReference>
<evidence type="ECO:0000256" key="7">
    <source>
        <dbReference type="ARBA" id="ARBA00023026"/>
    </source>
</evidence>
<dbReference type="InterPro" id="IPR003995">
    <property type="entry name" value="RTX_toxin_determinant-A"/>
</dbReference>
<keyword evidence="7" id="KW-0843">Virulence</keyword>
<evidence type="ECO:0000313" key="12">
    <source>
        <dbReference type="Proteomes" id="UP000323522"/>
    </source>
</evidence>
<dbReference type="InterPro" id="IPR018511">
    <property type="entry name" value="Hemolysin-typ_Ca-bd_CS"/>
</dbReference>
<dbReference type="PRINTS" id="PR01488">
    <property type="entry name" value="RTXTOXINA"/>
</dbReference>
<dbReference type="PANTHER" id="PTHR38340">
    <property type="entry name" value="S-LAYER PROTEIN"/>
    <property type="match status" value="1"/>
</dbReference>
<name>A0A5C1PWW0_9BURK</name>
<reference evidence="11 12" key="1">
    <citation type="submission" date="2019-02" db="EMBL/GenBank/DDBJ databases">
        <title>Complete Genome Sequence and Methylome Analysis of Sphaerotilus natans subsp. sulfidivorans D-507.</title>
        <authorList>
            <person name="Fomenkov A."/>
            <person name="Gridneva E."/>
            <person name="Smolyakov D."/>
            <person name="Dubinina G."/>
            <person name="Vincze T."/>
            <person name="Grabovich M."/>
            <person name="Roberts R.J."/>
        </authorList>
    </citation>
    <scope>NUCLEOTIDE SEQUENCE [LARGE SCALE GENOMIC DNA]</scope>
    <source>
        <strain evidence="11 12">D-507</strain>
    </source>
</reference>
<feature type="domain" description="Haemolysin-type calcium binding-related" evidence="10">
    <location>
        <begin position="167"/>
        <end position="217"/>
    </location>
</feature>
<evidence type="ECO:0000256" key="3">
    <source>
        <dbReference type="ARBA" id="ARBA00022525"/>
    </source>
</evidence>
<dbReference type="GO" id="GO:0016020">
    <property type="term" value="C:membrane"/>
    <property type="evidence" value="ECO:0007669"/>
    <property type="project" value="UniProtKB-SubCell"/>
</dbReference>
<keyword evidence="3" id="KW-0964">Secreted</keyword>
<dbReference type="Proteomes" id="UP000323522">
    <property type="component" value="Chromosome"/>
</dbReference>
<dbReference type="EMBL" id="CP035708">
    <property type="protein sequence ID" value="QEM99886.1"/>
    <property type="molecule type" value="Genomic_DNA"/>
</dbReference>
<evidence type="ECO:0000313" key="11">
    <source>
        <dbReference type="EMBL" id="QEM99886.1"/>
    </source>
</evidence>
<accession>A0A5C1PWW0</accession>
<evidence type="ECO:0000256" key="4">
    <source>
        <dbReference type="ARBA" id="ARBA00022656"/>
    </source>
</evidence>
<evidence type="ECO:0000259" key="10">
    <source>
        <dbReference type="Pfam" id="PF06594"/>
    </source>
</evidence>
<dbReference type="InterPro" id="IPR011049">
    <property type="entry name" value="Serralysin-like_metalloprot_C"/>
</dbReference>
<dbReference type="OrthoDB" id="8622300at2"/>
<protein>
    <recommendedName>
        <fullName evidence="10">Haemolysin-type calcium binding-related domain-containing protein</fullName>
    </recommendedName>
</protein>
<dbReference type="PRINTS" id="PR00313">
    <property type="entry name" value="CABNDNGRPT"/>
</dbReference>
<feature type="compositionally biased region" description="Polar residues" evidence="9">
    <location>
        <begin position="1"/>
        <end position="20"/>
    </location>
</feature>
<dbReference type="SUPFAM" id="SSF51120">
    <property type="entry name" value="beta-Roll"/>
    <property type="match status" value="13"/>
</dbReference>
<evidence type="ECO:0000256" key="2">
    <source>
        <dbReference type="ARBA" id="ARBA00004613"/>
    </source>
</evidence>
<feature type="region of interest" description="Disordered" evidence="9">
    <location>
        <begin position="1"/>
        <end position="29"/>
    </location>
</feature>
<evidence type="ECO:0000256" key="9">
    <source>
        <dbReference type="SAM" id="MobiDB-lite"/>
    </source>
</evidence>
<evidence type="ECO:0000256" key="5">
    <source>
        <dbReference type="ARBA" id="ARBA00022737"/>
    </source>
</evidence>
<dbReference type="InterPro" id="IPR050557">
    <property type="entry name" value="RTX_toxin/Mannuronan_C5-epim"/>
</dbReference>
<dbReference type="PROSITE" id="PS00330">
    <property type="entry name" value="HEMOLYSIN_CALCIUM"/>
    <property type="match status" value="10"/>
</dbReference>
<dbReference type="GO" id="GO:0005576">
    <property type="term" value="C:extracellular region"/>
    <property type="evidence" value="ECO:0007669"/>
    <property type="project" value="UniProtKB-SubCell"/>
</dbReference>
<dbReference type="Pfam" id="PF06594">
    <property type="entry name" value="HCBP_related"/>
    <property type="match status" value="4"/>
</dbReference>
<evidence type="ECO:0000256" key="6">
    <source>
        <dbReference type="ARBA" id="ARBA00022837"/>
    </source>
</evidence>
<dbReference type="KEGG" id="snn:EWH46_03240"/>
<keyword evidence="4" id="KW-0800">Toxin</keyword>
<feature type="domain" description="Haemolysin-type calcium binding-related" evidence="10">
    <location>
        <begin position="850"/>
        <end position="899"/>
    </location>
</feature>
<evidence type="ECO:0000256" key="8">
    <source>
        <dbReference type="ARBA" id="ARBA00023136"/>
    </source>
</evidence>
<organism evidence="11 12">
    <name type="scientific">Sphaerotilus sulfidivorans</name>
    <dbReference type="NCBI Taxonomy" id="639200"/>
    <lineage>
        <taxon>Bacteria</taxon>
        <taxon>Pseudomonadati</taxon>
        <taxon>Pseudomonadota</taxon>
        <taxon>Betaproteobacteria</taxon>
        <taxon>Burkholderiales</taxon>
        <taxon>Sphaerotilaceae</taxon>
        <taxon>Sphaerotilus</taxon>
    </lineage>
</organism>
<keyword evidence="5" id="KW-0677">Repeat</keyword>
<dbReference type="InterPro" id="IPR010566">
    <property type="entry name" value="Haemolys_ca-bd"/>
</dbReference>
<keyword evidence="6" id="KW-0106">Calcium</keyword>